<keyword evidence="2" id="KW-1185">Reference proteome</keyword>
<proteinExistence type="predicted"/>
<dbReference type="EMBL" id="JBBKAI010000002">
    <property type="protein sequence ID" value="MEJ8655034.1"/>
    <property type="molecule type" value="Genomic_DNA"/>
</dbReference>
<comment type="caution">
    <text evidence="1">The sequence shown here is derived from an EMBL/GenBank/DDBJ whole genome shotgun (WGS) entry which is preliminary data.</text>
</comment>
<name>A0ACC6Q9W8_9ACTN</name>
<organism evidence="1 2">
    <name type="scientific">Streptomyces pratisoli</name>
    <dbReference type="NCBI Taxonomy" id="3139917"/>
    <lineage>
        <taxon>Bacteria</taxon>
        <taxon>Bacillati</taxon>
        <taxon>Actinomycetota</taxon>
        <taxon>Actinomycetes</taxon>
        <taxon>Kitasatosporales</taxon>
        <taxon>Streptomycetaceae</taxon>
        <taxon>Streptomyces</taxon>
    </lineage>
</organism>
<dbReference type="Proteomes" id="UP001375539">
    <property type="component" value="Unassembled WGS sequence"/>
</dbReference>
<protein>
    <submittedName>
        <fullName evidence="1">Uncharacterized protein</fullName>
    </submittedName>
</protein>
<evidence type="ECO:0000313" key="2">
    <source>
        <dbReference type="Proteomes" id="UP001375539"/>
    </source>
</evidence>
<reference evidence="1" key="1">
    <citation type="submission" date="2024-03" db="EMBL/GenBank/DDBJ databases">
        <title>Novel Streptomyces species of biotechnological and ecological value are a feature of Machair soil.</title>
        <authorList>
            <person name="Prole J.R."/>
            <person name="Goodfellow M."/>
            <person name="Allenby N."/>
            <person name="Ward A.C."/>
        </authorList>
    </citation>
    <scope>NUCLEOTIDE SEQUENCE</scope>
    <source>
        <strain evidence="1">MS1.AVA.4</strain>
    </source>
</reference>
<gene>
    <name evidence="1" type="ORF">WKI58_00565</name>
</gene>
<evidence type="ECO:0000313" key="1">
    <source>
        <dbReference type="EMBL" id="MEJ8655034.1"/>
    </source>
</evidence>
<accession>A0ACC6Q9W8</accession>
<sequence>MSQTRTDEAPNRLLLVADRGGEDVGHLVGALGNASAMKPVKVATW</sequence>